<evidence type="ECO:0000313" key="3">
    <source>
        <dbReference type="EMBL" id="RMZ72441.1"/>
    </source>
</evidence>
<keyword evidence="2" id="KW-0472">Membrane</keyword>
<feature type="compositionally biased region" description="Polar residues" evidence="1">
    <location>
        <begin position="1"/>
        <end position="13"/>
    </location>
</feature>
<evidence type="ECO:0000313" key="4">
    <source>
        <dbReference type="Proteomes" id="UP000265663"/>
    </source>
</evidence>
<reference evidence="3 4" key="1">
    <citation type="journal article" date="2014" name="PLoS ONE">
        <title>De novo Genome Assembly of the Fungal Plant Pathogen Pyrenophora semeniperda.</title>
        <authorList>
            <person name="Soliai M.M."/>
            <person name="Meyer S.E."/>
            <person name="Udall J.A."/>
            <person name="Elzinga D.E."/>
            <person name="Hermansen R.A."/>
            <person name="Bodily P.M."/>
            <person name="Hart A.A."/>
            <person name="Coleman C.E."/>
        </authorList>
    </citation>
    <scope>NUCLEOTIDE SEQUENCE [LARGE SCALE GENOMIC DNA]</scope>
    <source>
        <strain evidence="3 4">CCB06</strain>
        <tissue evidence="3">Mycelium</tissue>
    </source>
</reference>
<accession>A0A3M7MD49</accession>
<dbReference type="Proteomes" id="UP000265663">
    <property type="component" value="Unassembled WGS sequence"/>
</dbReference>
<feature type="transmembrane region" description="Helical" evidence="2">
    <location>
        <begin position="37"/>
        <end position="70"/>
    </location>
</feature>
<proteinExistence type="predicted"/>
<evidence type="ECO:0000256" key="2">
    <source>
        <dbReference type="SAM" id="Phobius"/>
    </source>
</evidence>
<keyword evidence="4" id="KW-1185">Reference proteome</keyword>
<protein>
    <submittedName>
        <fullName evidence="3">Major facilitator superfamily transporter</fullName>
    </submittedName>
</protein>
<sequence length="196" mass="21189">MSSVTSLPKYSQIHQDESDGSVEQPSRLWPTNRIKTALFATALSALAFGIILLLLLSLAILLTLILPHILQNLHPSCSPSSQGHSKALQPPSGYKAGTAQLCGNSPAEASAAGCVFDLMTVSWLPLECYDGELTTQFMEEGPWNFYLSNSTRPEALPEESSLATYHHTEHCSDTLANTSVPLEAVITRVELSYPAC</sequence>
<dbReference type="OrthoDB" id="3501153at2759"/>
<dbReference type="PANTHER" id="PTHR35896:SF3">
    <property type="entry name" value="MAJOR FACILITATOR SUPERFAMILY TRANSPORTER"/>
    <property type="match status" value="1"/>
</dbReference>
<dbReference type="EMBL" id="KE747833">
    <property type="protein sequence ID" value="RMZ72441.1"/>
    <property type="molecule type" value="Genomic_DNA"/>
</dbReference>
<organism evidence="3 4">
    <name type="scientific">Pyrenophora seminiperda CCB06</name>
    <dbReference type="NCBI Taxonomy" id="1302712"/>
    <lineage>
        <taxon>Eukaryota</taxon>
        <taxon>Fungi</taxon>
        <taxon>Dikarya</taxon>
        <taxon>Ascomycota</taxon>
        <taxon>Pezizomycotina</taxon>
        <taxon>Dothideomycetes</taxon>
        <taxon>Pleosporomycetidae</taxon>
        <taxon>Pleosporales</taxon>
        <taxon>Pleosporineae</taxon>
        <taxon>Pleosporaceae</taxon>
        <taxon>Pyrenophora</taxon>
    </lineage>
</organism>
<dbReference type="AlphaFoldDB" id="A0A3M7MD49"/>
<dbReference type="InterPro" id="IPR053008">
    <property type="entry name" value="Phomopsin_biosynth_assoc"/>
</dbReference>
<evidence type="ECO:0000256" key="1">
    <source>
        <dbReference type="SAM" id="MobiDB-lite"/>
    </source>
</evidence>
<name>A0A3M7MD49_9PLEO</name>
<gene>
    <name evidence="3" type="ORF">GMOD_00007428</name>
</gene>
<dbReference type="PANTHER" id="PTHR35896">
    <property type="entry name" value="IG-LIKE DOMAIN-CONTAINING PROTEIN"/>
    <property type="match status" value="1"/>
</dbReference>
<keyword evidence="2" id="KW-1133">Transmembrane helix</keyword>
<feature type="region of interest" description="Disordered" evidence="1">
    <location>
        <begin position="1"/>
        <end position="26"/>
    </location>
</feature>
<keyword evidence="2" id="KW-0812">Transmembrane</keyword>